<dbReference type="PRINTS" id="PR00598">
    <property type="entry name" value="HTHMARR"/>
</dbReference>
<dbReference type="RefSeq" id="WP_353862942.1">
    <property type="nucleotide sequence ID" value="NZ_CP088295.1"/>
</dbReference>
<organism evidence="5 6">
    <name type="scientific">Svornostia abyssi</name>
    <dbReference type="NCBI Taxonomy" id="2898438"/>
    <lineage>
        <taxon>Bacteria</taxon>
        <taxon>Bacillati</taxon>
        <taxon>Actinomycetota</taxon>
        <taxon>Thermoleophilia</taxon>
        <taxon>Solirubrobacterales</taxon>
        <taxon>Baekduiaceae</taxon>
        <taxon>Svornostia</taxon>
    </lineage>
</organism>
<dbReference type="Pfam" id="PF01047">
    <property type="entry name" value="MarR"/>
    <property type="match status" value="1"/>
</dbReference>
<name>A0ABY5PCM1_9ACTN</name>
<dbReference type="InterPro" id="IPR036388">
    <property type="entry name" value="WH-like_DNA-bd_sf"/>
</dbReference>
<dbReference type="InterPro" id="IPR023187">
    <property type="entry name" value="Tscrpt_reg_MarR-type_CS"/>
</dbReference>
<sequence>MATEPKTAASAWALFWQIFQADKKRRWALIGELGLTPVQGMALSSLDQDDPPTMSQLGSTIMCDSSTLTGVVDRLEALGLVERRAAAHDRRAKCVALTPAGLDLQARLRARMLPPPPHFEHLTAEEAAQLHDLLAVAVERHAQHGTSEA</sequence>
<dbReference type="PANTHER" id="PTHR33164:SF99">
    <property type="entry name" value="MARR FAMILY REGULATORY PROTEIN"/>
    <property type="match status" value="1"/>
</dbReference>
<evidence type="ECO:0000256" key="1">
    <source>
        <dbReference type="ARBA" id="ARBA00023015"/>
    </source>
</evidence>
<protein>
    <submittedName>
        <fullName evidence="5">MarR family winged helix-turn-helix transcriptional regulator</fullName>
    </submittedName>
</protein>
<dbReference type="EMBL" id="CP088295">
    <property type="protein sequence ID" value="UUY02415.1"/>
    <property type="molecule type" value="Genomic_DNA"/>
</dbReference>
<evidence type="ECO:0000313" key="6">
    <source>
        <dbReference type="Proteomes" id="UP001058860"/>
    </source>
</evidence>
<dbReference type="SMART" id="SM00347">
    <property type="entry name" value="HTH_MARR"/>
    <property type="match status" value="1"/>
</dbReference>
<dbReference type="Gene3D" id="1.10.10.10">
    <property type="entry name" value="Winged helix-like DNA-binding domain superfamily/Winged helix DNA-binding domain"/>
    <property type="match status" value="1"/>
</dbReference>
<feature type="domain" description="HTH marR-type" evidence="4">
    <location>
        <begin position="1"/>
        <end position="139"/>
    </location>
</feature>
<dbReference type="PANTHER" id="PTHR33164">
    <property type="entry name" value="TRANSCRIPTIONAL REGULATOR, MARR FAMILY"/>
    <property type="match status" value="1"/>
</dbReference>
<keyword evidence="6" id="KW-1185">Reference proteome</keyword>
<proteinExistence type="predicted"/>
<keyword evidence="2" id="KW-0238">DNA-binding</keyword>
<dbReference type="PROSITE" id="PS50995">
    <property type="entry name" value="HTH_MARR_2"/>
    <property type="match status" value="1"/>
</dbReference>
<dbReference type="SUPFAM" id="SSF46785">
    <property type="entry name" value="Winged helix' DNA-binding domain"/>
    <property type="match status" value="1"/>
</dbReference>
<keyword evidence="1" id="KW-0805">Transcription regulation</keyword>
<dbReference type="InterPro" id="IPR000835">
    <property type="entry name" value="HTH_MarR-typ"/>
</dbReference>
<keyword evidence="3" id="KW-0804">Transcription</keyword>
<reference evidence="6" key="1">
    <citation type="submission" date="2021-11" db="EMBL/GenBank/DDBJ databases">
        <title>Cultivation dependent microbiological survey of springs from the worlds oldest radium mine currently devoted to the extraction of radon-saturated water.</title>
        <authorList>
            <person name="Kapinusova G."/>
            <person name="Smrhova T."/>
            <person name="Strejcek M."/>
            <person name="Suman J."/>
            <person name="Jani K."/>
            <person name="Pajer P."/>
            <person name="Uhlik O."/>
        </authorList>
    </citation>
    <scope>NUCLEOTIDE SEQUENCE [LARGE SCALE GENOMIC DNA]</scope>
    <source>
        <strain evidence="6">J379</strain>
    </source>
</reference>
<evidence type="ECO:0000256" key="3">
    <source>
        <dbReference type="ARBA" id="ARBA00023163"/>
    </source>
</evidence>
<accession>A0ABY5PCM1</accession>
<evidence type="ECO:0000259" key="4">
    <source>
        <dbReference type="PROSITE" id="PS50995"/>
    </source>
</evidence>
<evidence type="ECO:0000256" key="2">
    <source>
        <dbReference type="ARBA" id="ARBA00023125"/>
    </source>
</evidence>
<dbReference type="InterPro" id="IPR039422">
    <property type="entry name" value="MarR/SlyA-like"/>
</dbReference>
<dbReference type="PROSITE" id="PS01117">
    <property type="entry name" value="HTH_MARR_1"/>
    <property type="match status" value="1"/>
</dbReference>
<evidence type="ECO:0000313" key="5">
    <source>
        <dbReference type="EMBL" id="UUY02415.1"/>
    </source>
</evidence>
<dbReference type="InterPro" id="IPR036390">
    <property type="entry name" value="WH_DNA-bd_sf"/>
</dbReference>
<dbReference type="Proteomes" id="UP001058860">
    <property type="component" value="Chromosome"/>
</dbReference>
<gene>
    <name evidence="5" type="ORF">LRS13_17130</name>
</gene>